<keyword evidence="4" id="KW-0175">Coiled coil</keyword>
<gene>
    <name evidence="9" type="ORF">DNFV4_02879</name>
</gene>
<evidence type="ECO:0000313" key="10">
    <source>
        <dbReference type="Proteomes" id="UP001179121"/>
    </source>
</evidence>
<feature type="coiled-coil region" evidence="4">
    <location>
        <begin position="426"/>
        <end position="453"/>
    </location>
</feature>
<dbReference type="GO" id="GO:0016020">
    <property type="term" value="C:membrane"/>
    <property type="evidence" value="ECO:0007669"/>
    <property type="project" value="InterPro"/>
</dbReference>
<evidence type="ECO:0000256" key="5">
    <source>
        <dbReference type="SAM" id="MobiDB-lite"/>
    </source>
</evidence>
<dbReference type="Pfam" id="PF00015">
    <property type="entry name" value="MCPsignal"/>
    <property type="match status" value="1"/>
</dbReference>
<keyword evidence="6" id="KW-0472">Membrane</keyword>
<name>A0AA86TD67_9BACT</name>
<evidence type="ECO:0000259" key="7">
    <source>
        <dbReference type="PROSITE" id="PS50111"/>
    </source>
</evidence>
<dbReference type="Pfam" id="PF12729">
    <property type="entry name" value="4HB_MCP_1"/>
    <property type="match status" value="1"/>
</dbReference>
<dbReference type="CDD" id="cd06225">
    <property type="entry name" value="HAMP"/>
    <property type="match status" value="1"/>
</dbReference>
<dbReference type="PROSITE" id="PS50111">
    <property type="entry name" value="CHEMOTAXIS_TRANSDUC_2"/>
    <property type="match status" value="1"/>
</dbReference>
<keyword evidence="1 3" id="KW-0807">Transducer</keyword>
<organism evidence="9 10">
    <name type="scientific">Nitrospira tepida</name>
    <dbReference type="NCBI Taxonomy" id="2973512"/>
    <lineage>
        <taxon>Bacteria</taxon>
        <taxon>Pseudomonadati</taxon>
        <taxon>Nitrospirota</taxon>
        <taxon>Nitrospiria</taxon>
        <taxon>Nitrospirales</taxon>
        <taxon>Nitrospiraceae</taxon>
        <taxon>Nitrospira</taxon>
    </lineage>
</organism>
<dbReference type="Pfam" id="PF00672">
    <property type="entry name" value="HAMP"/>
    <property type="match status" value="1"/>
</dbReference>
<feature type="compositionally biased region" description="Polar residues" evidence="5">
    <location>
        <begin position="368"/>
        <end position="377"/>
    </location>
</feature>
<evidence type="ECO:0000256" key="3">
    <source>
        <dbReference type="PROSITE-ProRule" id="PRU00284"/>
    </source>
</evidence>
<evidence type="ECO:0000256" key="1">
    <source>
        <dbReference type="ARBA" id="ARBA00023224"/>
    </source>
</evidence>
<feature type="transmembrane region" description="Helical" evidence="6">
    <location>
        <begin position="220"/>
        <end position="237"/>
    </location>
</feature>
<keyword evidence="6" id="KW-1133">Transmembrane helix</keyword>
<evidence type="ECO:0000256" key="2">
    <source>
        <dbReference type="ARBA" id="ARBA00029447"/>
    </source>
</evidence>
<dbReference type="EMBL" id="OX365700">
    <property type="protein sequence ID" value="CAI4032449.1"/>
    <property type="molecule type" value="Genomic_DNA"/>
</dbReference>
<proteinExistence type="inferred from homology"/>
<dbReference type="Gene3D" id="1.10.287.950">
    <property type="entry name" value="Methyl-accepting chemotaxis protein"/>
    <property type="match status" value="1"/>
</dbReference>
<keyword evidence="6" id="KW-0812">Transmembrane</keyword>
<dbReference type="SMART" id="SM00304">
    <property type="entry name" value="HAMP"/>
    <property type="match status" value="2"/>
</dbReference>
<feature type="region of interest" description="Disordered" evidence="5">
    <location>
        <begin position="363"/>
        <end position="382"/>
    </location>
</feature>
<dbReference type="SUPFAM" id="SSF58104">
    <property type="entry name" value="Methyl-accepting chemotaxis protein (MCP) signaling domain"/>
    <property type="match status" value="1"/>
</dbReference>
<dbReference type="SMART" id="SM00283">
    <property type="entry name" value="MA"/>
    <property type="match status" value="1"/>
</dbReference>
<feature type="domain" description="Methyl-accepting transducer" evidence="7">
    <location>
        <begin position="355"/>
        <end position="591"/>
    </location>
</feature>
<feature type="transmembrane region" description="Helical" evidence="6">
    <location>
        <begin position="24"/>
        <end position="44"/>
    </location>
</feature>
<reference evidence="9" key="1">
    <citation type="submission" date="2022-10" db="EMBL/GenBank/DDBJ databases">
        <authorList>
            <person name="Koch H."/>
        </authorList>
    </citation>
    <scope>NUCLEOTIDE SEQUENCE</scope>
    <source>
        <strain evidence="9">DNF</strain>
    </source>
</reference>
<feature type="domain" description="HAMP" evidence="8">
    <location>
        <begin position="241"/>
        <end position="293"/>
    </location>
</feature>
<accession>A0AA86TD67</accession>
<dbReference type="RefSeq" id="WP_289269171.1">
    <property type="nucleotide sequence ID" value="NZ_OX365700.1"/>
</dbReference>
<dbReference type="KEGG" id="nti:DNFV4_02879"/>
<evidence type="ECO:0000259" key="8">
    <source>
        <dbReference type="PROSITE" id="PS50885"/>
    </source>
</evidence>
<dbReference type="AlphaFoldDB" id="A0AA86TD67"/>
<dbReference type="Gene3D" id="6.10.340.10">
    <property type="match status" value="1"/>
</dbReference>
<comment type="similarity">
    <text evidence="2">Belongs to the methyl-accepting chemotaxis (MCP) protein family.</text>
</comment>
<dbReference type="PANTHER" id="PTHR32089">
    <property type="entry name" value="METHYL-ACCEPTING CHEMOTAXIS PROTEIN MCPB"/>
    <property type="match status" value="1"/>
</dbReference>
<dbReference type="InterPro" id="IPR004089">
    <property type="entry name" value="MCPsignal_dom"/>
</dbReference>
<keyword evidence="10" id="KW-1185">Reference proteome</keyword>
<evidence type="ECO:0000313" key="9">
    <source>
        <dbReference type="EMBL" id="CAI4032449.1"/>
    </source>
</evidence>
<dbReference type="InterPro" id="IPR003660">
    <property type="entry name" value="HAMP_dom"/>
</dbReference>
<evidence type="ECO:0000256" key="4">
    <source>
        <dbReference type="SAM" id="Coils"/>
    </source>
</evidence>
<protein>
    <submittedName>
        <fullName evidence="9">Methyl-accepting chemotaxis protein</fullName>
    </submittedName>
</protein>
<dbReference type="InterPro" id="IPR024478">
    <property type="entry name" value="HlyB_4HB_MCP"/>
</dbReference>
<dbReference type="PROSITE" id="PS50885">
    <property type="entry name" value="HAMP"/>
    <property type="match status" value="1"/>
</dbReference>
<dbReference type="PANTHER" id="PTHR32089:SF114">
    <property type="entry name" value="METHYL-ACCEPTING CHEMOTAXIS PROTEIN MCPB"/>
    <property type="match status" value="1"/>
</dbReference>
<evidence type="ECO:0000256" key="6">
    <source>
        <dbReference type="SAM" id="Phobius"/>
    </source>
</evidence>
<dbReference type="Proteomes" id="UP001179121">
    <property type="component" value="Chromosome"/>
</dbReference>
<dbReference type="GO" id="GO:0007165">
    <property type="term" value="P:signal transduction"/>
    <property type="evidence" value="ECO:0007669"/>
    <property type="project" value="UniProtKB-KW"/>
</dbReference>
<sequence>MKKSKGVGLESMSWFRDLRTEAKLIVGFGLVSFIIMFVAGLGFFKLRQLAGQSQVTYVDYVVPLAEFSEMGTALTDHHQILLQMASASRKSDVEAETPKLAKHEDTVMRVLREYESTTLRVSRAGRDEAADLALLKPAILRYFTEAKNSTHAYLDSFDRTLSPEQSQQLRDLGILALTVNLTPIFEQAVLRHSEQVTTMKDIANDLNEEAKAIANNGEKLLLIGGVVAVALGLWFGYRLARFFSRNVIHIAEVATQAAGGNFQARAKVESHDEFGQMAKAFNAMLDRLTTLLQTEEERDTMQKRLMAFLVMVSEVGKGDLTKRGEVTADMFGNLADGLNLMLARFGKLLGQVRDAAERVNRSAGSLRETASQMSGTAKHQAEESVRTLGAVELLTSSMRQVADTATASSESAKQVLSATEKGRQAVQETVQDMQNIRAAVQRMSKQVKALGDRSLEISQIVSTIRDIASQTNLLALNAAIEAAGAGEAGARFAVVADQVRKLAESSTQATREITELVKGIQSETQDAVVAMEHETQAVEAGSQSALKTGEVFSEISDIAKRSAELAVAIATSATEQTQSTERVGRSLKDFTGGAVATQKATDTTRQTIEEMAKLAEGLTAQVSQFKLV</sequence>